<feature type="transmembrane region" description="Helical" evidence="12">
    <location>
        <begin position="103"/>
        <end position="128"/>
    </location>
</feature>
<keyword evidence="3" id="KW-1003">Cell membrane</keyword>
<dbReference type="EMBL" id="FNED01000001">
    <property type="protein sequence ID" value="SDI05786.1"/>
    <property type="molecule type" value="Genomic_DNA"/>
</dbReference>
<dbReference type="GO" id="GO:0050660">
    <property type="term" value="F:flavin adenine dinucleotide binding"/>
    <property type="evidence" value="ECO:0007669"/>
    <property type="project" value="InterPro"/>
</dbReference>
<evidence type="ECO:0000256" key="8">
    <source>
        <dbReference type="ARBA" id="ARBA00023136"/>
    </source>
</evidence>
<comment type="subcellular location">
    <subcellularLocation>
        <location evidence="1">Cell membrane</location>
        <topology evidence="1">Multi-pass membrane protein</topology>
    </subcellularLocation>
</comment>
<feature type="region of interest" description="Disordered" evidence="11">
    <location>
        <begin position="439"/>
        <end position="459"/>
    </location>
</feature>
<reference evidence="15 17" key="1">
    <citation type="submission" date="2015-07" db="EMBL/GenBank/DDBJ databases">
        <title>Fjat-14205 dsm 2895.</title>
        <authorList>
            <person name="Liu B."/>
            <person name="Wang J."/>
            <person name="Zhu Y."/>
            <person name="Liu G."/>
            <person name="Chen Q."/>
            <person name="Chen Z."/>
            <person name="Lan J."/>
            <person name="Che J."/>
            <person name="Ge C."/>
            <person name="Shi H."/>
            <person name="Pan Z."/>
            <person name="Liu X."/>
        </authorList>
    </citation>
    <scope>NUCLEOTIDE SEQUENCE [LARGE SCALE GENOMIC DNA]</scope>
    <source>
        <strain evidence="15 17">DSM 2895</strain>
    </source>
</reference>
<keyword evidence="17" id="KW-1185">Reference proteome</keyword>
<dbReference type="SMART" id="SM00116">
    <property type="entry name" value="CBS"/>
    <property type="match status" value="2"/>
</dbReference>
<dbReference type="SUPFAM" id="SSF56176">
    <property type="entry name" value="FAD-binding/transporter-associated domain-like"/>
    <property type="match status" value="1"/>
</dbReference>
<evidence type="ECO:0000256" key="1">
    <source>
        <dbReference type="ARBA" id="ARBA00004651"/>
    </source>
</evidence>
<evidence type="ECO:0000256" key="5">
    <source>
        <dbReference type="ARBA" id="ARBA00022737"/>
    </source>
</evidence>
<keyword evidence="5" id="KW-0677">Repeat</keyword>
<organism evidence="15 17">
    <name type="scientific">Aneurinibacillus migulanus</name>
    <name type="common">Bacillus migulanus</name>
    <dbReference type="NCBI Taxonomy" id="47500"/>
    <lineage>
        <taxon>Bacteria</taxon>
        <taxon>Bacillati</taxon>
        <taxon>Bacillota</taxon>
        <taxon>Bacilli</taxon>
        <taxon>Bacillales</taxon>
        <taxon>Paenibacillaceae</taxon>
        <taxon>Aneurinibacillus group</taxon>
        <taxon>Aneurinibacillus</taxon>
    </lineage>
</organism>
<dbReference type="PANTHER" id="PTHR43099:SF2">
    <property type="entry name" value="UPF0053 PROTEIN YRKA"/>
    <property type="match status" value="1"/>
</dbReference>
<dbReference type="InterPro" id="IPR000644">
    <property type="entry name" value="CBS_dom"/>
</dbReference>
<dbReference type="PATRIC" id="fig|47500.12.peg.4430"/>
<dbReference type="PROSITE" id="PS51371">
    <property type="entry name" value="CBS"/>
    <property type="match status" value="2"/>
</dbReference>
<evidence type="ECO:0000256" key="3">
    <source>
        <dbReference type="ARBA" id="ARBA00022475"/>
    </source>
</evidence>
<dbReference type="Proteomes" id="UP000037269">
    <property type="component" value="Unassembled WGS sequence"/>
</dbReference>
<dbReference type="CDD" id="cd04590">
    <property type="entry name" value="CBS_pair_CorC_HlyC_assoc"/>
    <property type="match status" value="1"/>
</dbReference>
<dbReference type="FunFam" id="3.10.580.10:FF:000002">
    <property type="entry name" value="Magnesium/cobalt efflux protein CorC"/>
    <property type="match status" value="1"/>
</dbReference>
<dbReference type="Pfam" id="PF01595">
    <property type="entry name" value="CNNM"/>
    <property type="match status" value="1"/>
</dbReference>
<evidence type="ECO:0000259" key="14">
    <source>
        <dbReference type="PROSITE" id="PS51846"/>
    </source>
</evidence>
<keyword evidence="7 9" id="KW-0129">CBS domain</keyword>
<dbReference type="Pfam" id="PF00571">
    <property type="entry name" value="CBS"/>
    <property type="match status" value="2"/>
</dbReference>
<keyword evidence="4 10" id="KW-0812">Transmembrane</keyword>
<evidence type="ECO:0000256" key="2">
    <source>
        <dbReference type="ARBA" id="ARBA00006337"/>
    </source>
</evidence>
<dbReference type="SUPFAM" id="SSF54631">
    <property type="entry name" value="CBS-domain pair"/>
    <property type="match status" value="1"/>
</dbReference>
<evidence type="ECO:0000256" key="11">
    <source>
        <dbReference type="SAM" id="MobiDB-lite"/>
    </source>
</evidence>
<dbReference type="PANTHER" id="PTHR43099">
    <property type="entry name" value="UPF0053 PROTEIN YRKA"/>
    <property type="match status" value="1"/>
</dbReference>
<accession>A0A0M0H7T3</accession>
<dbReference type="InterPro" id="IPR016169">
    <property type="entry name" value="FAD-bd_PCMH_sub2"/>
</dbReference>
<dbReference type="GeneID" id="42308298"/>
<evidence type="ECO:0000256" key="7">
    <source>
        <dbReference type="ARBA" id="ARBA00023122"/>
    </source>
</evidence>
<feature type="transmembrane region" description="Helical" evidence="12">
    <location>
        <begin position="6"/>
        <end position="33"/>
    </location>
</feature>
<dbReference type="InterPro" id="IPR005170">
    <property type="entry name" value="Transptr-assoc_dom"/>
</dbReference>
<evidence type="ECO:0000313" key="15">
    <source>
        <dbReference type="EMBL" id="KON98140.1"/>
    </source>
</evidence>
<reference evidence="16 18" key="2">
    <citation type="submission" date="2016-10" db="EMBL/GenBank/DDBJ databases">
        <authorList>
            <person name="de Groot N.N."/>
        </authorList>
    </citation>
    <scope>NUCLEOTIDE SEQUENCE [LARGE SCALE GENOMIC DNA]</scope>
    <source>
        <strain evidence="16 18">DSM 2895</strain>
    </source>
</reference>
<dbReference type="PROSITE" id="PS51846">
    <property type="entry name" value="CNNM"/>
    <property type="match status" value="1"/>
</dbReference>
<dbReference type="EMBL" id="LGUG01000004">
    <property type="protein sequence ID" value="KON98140.1"/>
    <property type="molecule type" value="Genomic_DNA"/>
</dbReference>
<evidence type="ECO:0000313" key="17">
    <source>
        <dbReference type="Proteomes" id="UP000037269"/>
    </source>
</evidence>
<dbReference type="Proteomes" id="UP000182836">
    <property type="component" value="Unassembled WGS sequence"/>
</dbReference>
<feature type="domain" description="CBS" evidence="13">
    <location>
        <begin position="226"/>
        <end position="287"/>
    </location>
</feature>
<dbReference type="SMART" id="SM01091">
    <property type="entry name" value="CorC_HlyC"/>
    <property type="match status" value="1"/>
</dbReference>
<feature type="transmembrane region" description="Helical" evidence="12">
    <location>
        <begin position="63"/>
        <end position="83"/>
    </location>
</feature>
<keyword evidence="6 10" id="KW-1133">Transmembrane helix</keyword>
<evidence type="ECO:0000313" key="18">
    <source>
        <dbReference type="Proteomes" id="UP000182836"/>
    </source>
</evidence>
<proteinExistence type="inferred from homology"/>
<keyword evidence="8 10" id="KW-0472">Membrane</keyword>
<dbReference type="RefSeq" id="WP_043068068.1">
    <property type="nucleotide sequence ID" value="NZ_BJOA01000002.1"/>
</dbReference>
<dbReference type="GO" id="GO:0005886">
    <property type="term" value="C:plasma membrane"/>
    <property type="evidence" value="ECO:0007669"/>
    <property type="project" value="UniProtKB-SubCell"/>
</dbReference>
<dbReference type="STRING" id="47500.AF333_24565"/>
<dbReference type="InterPro" id="IPR002550">
    <property type="entry name" value="CNNM"/>
</dbReference>
<feature type="domain" description="CBS" evidence="13">
    <location>
        <begin position="290"/>
        <end position="347"/>
    </location>
</feature>
<evidence type="ECO:0000256" key="10">
    <source>
        <dbReference type="PROSITE-ProRule" id="PRU01193"/>
    </source>
</evidence>
<dbReference type="Gene3D" id="3.30.465.10">
    <property type="match status" value="1"/>
</dbReference>
<sequence length="459" mass="52139">MSTDPLSALLYLAAVFLLVFLNGFFVAAEFAIVKVRSTRINQLVMEGNKRANLAKTLTDNLDAYLSATQLGITLASLGLGWIGEPAIAELLGPVMHALHVPETLTHTLSFIIAFATITFLHIVLGELAPKSMAIQKAETTTLWTAGPLIFFHKIMYPFIWVLNRAAFFFLRFVGIQPTTDHDSAHTEEEIRILMQQSHKSGLIDQTELTLVDNVFEFAERNAREIMIPRTDMVCVFQDDDFEETFKVIMEEMHTRYPVAAGDKDNIIGFVHIKDIYRLYMSDKKNDLNSIIRPVERVPESIHISDLLKQMQRNRSQMAIVIDEYGGTAGLVTVEDILEEIVGEIQDEFDEERPHIEQKADTTYSVDGRLLIEEVNDRFGLDINSDDYDTIGGWVFSQVEFPPQVGQVVYAHGYEFKVIEVDHLRIVRLMLRRLDKAEEEAMNQETRGAGEEMYASEVKE</sequence>
<dbReference type="InterPro" id="IPR044751">
    <property type="entry name" value="Ion_transp-like_CBS"/>
</dbReference>
<dbReference type="InterPro" id="IPR046342">
    <property type="entry name" value="CBS_dom_sf"/>
</dbReference>
<dbReference type="Pfam" id="PF03471">
    <property type="entry name" value="CorC_HlyC"/>
    <property type="match status" value="1"/>
</dbReference>
<comment type="similarity">
    <text evidence="2">Belongs to the UPF0053 family.</text>
</comment>
<evidence type="ECO:0000256" key="12">
    <source>
        <dbReference type="SAM" id="Phobius"/>
    </source>
</evidence>
<dbReference type="Gene3D" id="3.10.580.10">
    <property type="entry name" value="CBS-domain"/>
    <property type="match status" value="1"/>
</dbReference>
<feature type="transmembrane region" description="Helical" evidence="12">
    <location>
        <begin position="140"/>
        <end position="162"/>
    </location>
</feature>
<evidence type="ECO:0000313" key="16">
    <source>
        <dbReference type="EMBL" id="SDI05786.1"/>
    </source>
</evidence>
<name>A0A0M0H7T3_ANEMI</name>
<gene>
    <name evidence="15" type="ORF">AF333_24565</name>
    <name evidence="16" type="ORF">SAMN04487909_101390</name>
</gene>
<evidence type="ECO:0000259" key="13">
    <source>
        <dbReference type="PROSITE" id="PS51371"/>
    </source>
</evidence>
<evidence type="ECO:0000256" key="4">
    <source>
        <dbReference type="ARBA" id="ARBA00022692"/>
    </source>
</evidence>
<feature type="domain" description="CNNM transmembrane" evidence="14">
    <location>
        <begin position="4"/>
        <end position="207"/>
    </location>
</feature>
<dbReference type="AlphaFoldDB" id="A0A0M0H7T3"/>
<evidence type="ECO:0000256" key="9">
    <source>
        <dbReference type="PROSITE-ProRule" id="PRU00703"/>
    </source>
</evidence>
<evidence type="ECO:0000256" key="6">
    <source>
        <dbReference type="ARBA" id="ARBA00022989"/>
    </source>
</evidence>
<dbReference type="InterPro" id="IPR036318">
    <property type="entry name" value="FAD-bd_PCMH-like_sf"/>
</dbReference>
<protein>
    <submittedName>
        <fullName evidence="16">Hemolysin, contains CBS domains</fullName>
    </submittedName>
    <submittedName>
        <fullName evidence="15">Membrane protein</fullName>
    </submittedName>
</protein>
<dbReference type="OrthoDB" id="9798188at2"/>
<dbReference type="InterPro" id="IPR051676">
    <property type="entry name" value="UPF0053_domain"/>
</dbReference>